<keyword evidence="2" id="KW-1185">Reference proteome</keyword>
<protein>
    <submittedName>
        <fullName evidence="1">Uncharacterized protein</fullName>
    </submittedName>
</protein>
<evidence type="ECO:0000313" key="1">
    <source>
        <dbReference type="EMBL" id="GEM53272.1"/>
    </source>
</evidence>
<evidence type="ECO:0000313" key="2">
    <source>
        <dbReference type="Proteomes" id="UP000321245"/>
    </source>
</evidence>
<sequence>MKNIHIGSLIQKRVNELNIDIARIIAFFKSYSESEIKKQYKSKSIQVDDLLKWSKLLEYDFFRIYTQHIILYSPVGKNPSKSDSNKSLVLPNYRKNVYTKEIIDFVLDLYTNEKKKIQEISDEYNIPKNTIHNWVKKYLPQN</sequence>
<organism evidence="1 2">
    <name type="scientific">Empedobacter brevis NBRC 14943 = ATCC 43319</name>
    <dbReference type="NCBI Taxonomy" id="1218108"/>
    <lineage>
        <taxon>Bacteria</taxon>
        <taxon>Pseudomonadati</taxon>
        <taxon>Bacteroidota</taxon>
        <taxon>Flavobacteriia</taxon>
        <taxon>Flavobacteriales</taxon>
        <taxon>Weeksellaceae</taxon>
        <taxon>Empedobacter</taxon>
    </lineage>
</organism>
<dbReference type="OrthoDB" id="799937at2"/>
<comment type="caution">
    <text evidence="1">The sequence shown here is derived from an EMBL/GenBank/DDBJ whole genome shotgun (WGS) entry which is preliminary data.</text>
</comment>
<dbReference type="RefSeq" id="WP_019976947.1">
    <property type="nucleotide sequence ID" value="NZ_BJXC01000027.1"/>
</dbReference>
<dbReference type="InterPro" id="IPR009057">
    <property type="entry name" value="Homeodomain-like_sf"/>
</dbReference>
<dbReference type="STRING" id="1218108.GCA_000382425_03477"/>
<reference evidence="1 2" key="1">
    <citation type="submission" date="2019-07" db="EMBL/GenBank/DDBJ databases">
        <title>Whole genome shotgun sequence of Empedobacter brevis NBRC 14943.</title>
        <authorList>
            <person name="Hosoyama A."/>
            <person name="Uohara A."/>
            <person name="Ohji S."/>
            <person name="Ichikawa N."/>
        </authorList>
    </citation>
    <scope>NUCLEOTIDE SEQUENCE [LARGE SCALE GENOMIC DNA]</scope>
    <source>
        <strain evidence="1 2">NBRC 14943</strain>
    </source>
</reference>
<dbReference type="AlphaFoldDB" id="A0A511NKD8"/>
<accession>A0A511NKD8</accession>
<proteinExistence type="predicted"/>
<dbReference type="SUPFAM" id="SSF46689">
    <property type="entry name" value="Homeodomain-like"/>
    <property type="match status" value="1"/>
</dbReference>
<dbReference type="GeneID" id="84651497"/>
<dbReference type="EMBL" id="BJXC01000027">
    <property type="protein sequence ID" value="GEM53272.1"/>
    <property type="molecule type" value="Genomic_DNA"/>
</dbReference>
<name>A0A511NKD8_9FLAO</name>
<dbReference type="Proteomes" id="UP000321245">
    <property type="component" value="Unassembled WGS sequence"/>
</dbReference>
<gene>
    <name evidence="1" type="ORF">EB1_30620</name>
</gene>